<evidence type="ECO:0008006" key="11">
    <source>
        <dbReference type="Google" id="ProtNLM"/>
    </source>
</evidence>
<dbReference type="Proteomes" id="UP000189739">
    <property type="component" value="Unassembled WGS sequence"/>
</dbReference>
<accession>A0A1S9PG86</accession>
<dbReference type="InterPro" id="IPR052159">
    <property type="entry name" value="Competence_DNA_uptake"/>
</dbReference>
<dbReference type="Pfam" id="PF03772">
    <property type="entry name" value="Competence"/>
    <property type="match status" value="1"/>
</dbReference>
<gene>
    <name evidence="9" type="ORF">BC343_27500</name>
</gene>
<dbReference type="STRING" id="1792845.BC343_27500"/>
<dbReference type="AlphaFoldDB" id="A0A1S9PG86"/>
<keyword evidence="10" id="KW-1185">Reference proteome</keyword>
<proteinExistence type="predicted"/>
<feature type="transmembrane region" description="Helical" evidence="6">
    <location>
        <begin position="393"/>
        <end position="415"/>
    </location>
</feature>
<evidence type="ECO:0000256" key="3">
    <source>
        <dbReference type="ARBA" id="ARBA00022692"/>
    </source>
</evidence>
<keyword evidence="2" id="KW-1003">Cell membrane</keyword>
<evidence type="ECO:0000256" key="1">
    <source>
        <dbReference type="ARBA" id="ARBA00004651"/>
    </source>
</evidence>
<dbReference type="NCBIfam" id="TIGR00360">
    <property type="entry name" value="ComEC_N-term"/>
    <property type="match status" value="1"/>
</dbReference>
<dbReference type="EMBL" id="MBTF01000011">
    <property type="protein sequence ID" value="OOQ59907.1"/>
    <property type="molecule type" value="Genomic_DNA"/>
</dbReference>
<evidence type="ECO:0000256" key="4">
    <source>
        <dbReference type="ARBA" id="ARBA00022989"/>
    </source>
</evidence>
<feature type="transmembrane region" description="Helical" evidence="6">
    <location>
        <begin position="364"/>
        <end position="381"/>
    </location>
</feature>
<dbReference type="GO" id="GO:0005886">
    <property type="term" value="C:plasma membrane"/>
    <property type="evidence" value="ECO:0007669"/>
    <property type="project" value="UniProtKB-SubCell"/>
</dbReference>
<organism evidence="9 10">
    <name type="scientific">Mucilaginibacter pedocola</name>
    <dbReference type="NCBI Taxonomy" id="1792845"/>
    <lineage>
        <taxon>Bacteria</taxon>
        <taxon>Pseudomonadati</taxon>
        <taxon>Bacteroidota</taxon>
        <taxon>Sphingobacteriia</taxon>
        <taxon>Sphingobacteriales</taxon>
        <taxon>Sphingobacteriaceae</taxon>
        <taxon>Mucilaginibacter</taxon>
    </lineage>
</organism>
<feature type="transmembrane region" description="Helical" evidence="6">
    <location>
        <begin position="261"/>
        <end position="281"/>
    </location>
</feature>
<dbReference type="PANTHER" id="PTHR30619:SF1">
    <property type="entry name" value="RECOMBINATION PROTEIN 2"/>
    <property type="match status" value="1"/>
</dbReference>
<protein>
    <recommendedName>
        <fullName evidence="11">ComEC/Rec2-related protein domain-containing protein</fullName>
    </recommendedName>
</protein>
<feature type="transmembrane region" description="Helical" evidence="6">
    <location>
        <begin position="427"/>
        <end position="449"/>
    </location>
</feature>
<feature type="domain" description="ComEC/Rec2-related protein" evidence="7">
    <location>
        <begin position="239"/>
        <end position="507"/>
    </location>
</feature>
<name>A0A1S9PG86_9SPHI</name>
<reference evidence="9 10" key="1">
    <citation type="submission" date="2016-07" db="EMBL/GenBank/DDBJ databases">
        <title>Genomic analysis of zinc-resistant bacterium Mucilaginibacter pedocola TBZ30.</title>
        <authorList>
            <person name="Huang J."/>
            <person name="Tang J."/>
        </authorList>
    </citation>
    <scope>NUCLEOTIDE SEQUENCE [LARGE SCALE GENOMIC DNA]</scope>
    <source>
        <strain evidence="9 10">TBZ30</strain>
    </source>
</reference>
<comment type="subcellular location">
    <subcellularLocation>
        <location evidence="1">Cell membrane</location>
        <topology evidence="1">Multi-pass membrane protein</topology>
    </subcellularLocation>
</comment>
<dbReference type="OrthoDB" id="9761531at2"/>
<evidence type="ECO:0000259" key="7">
    <source>
        <dbReference type="Pfam" id="PF03772"/>
    </source>
</evidence>
<keyword evidence="5 6" id="KW-0472">Membrane</keyword>
<comment type="caution">
    <text evidence="9">The sequence shown here is derived from an EMBL/GenBank/DDBJ whole genome shotgun (WGS) entry which is preliminary data.</text>
</comment>
<evidence type="ECO:0000259" key="8">
    <source>
        <dbReference type="Pfam" id="PF13567"/>
    </source>
</evidence>
<evidence type="ECO:0000256" key="5">
    <source>
        <dbReference type="ARBA" id="ARBA00023136"/>
    </source>
</evidence>
<feature type="domain" description="DUF4131" evidence="8">
    <location>
        <begin position="37"/>
        <end position="194"/>
    </location>
</feature>
<feature type="transmembrane region" description="Helical" evidence="6">
    <location>
        <begin position="66"/>
        <end position="83"/>
    </location>
</feature>
<dbReference type="InterPro" id="IPR004477">
    <property type="entry name" value="ComEC_N"/>
</dbReference>
<feature type="transmembrane region" description="Helical" evidence="6">
    <location>
        <begin position="455"/>
        <end position="474"/>
    </location>
</feature>
<keyword evidence="4 6" id="KW-1133">Transmembrane helix</keyword>
<feature type="transmembrane region" description="Helical" evidence="6">
    <location>
        <begin position="332"/>
        <end position="352"/>
    </location>
</feature>
<keyword evidence="3 6" id="KW-0812">Transmembrane</keyword>
<evidence type="ECO:0000313" key="9">
    <source>
        <dbReference type="EMBL" id="OOQ59907.1"/>
    </source>
</evidence>
<sequence>MIAKHKGEIPVVILLLPFLAGISIGLCYPTAKAITLGVSALILIALFVVFNIAYRRLQLYKNSWTGSLLIYAILFLAGWLITVQHNQLNSNIHFSKQSAKYLLVHINSEPKVKGDVVRFSADVVQSIDKGKGSPSNGALLLSIKDELAANLFYGAEVLIPAKYAEVEPPYNPGEFNYKQYLANKNIYHQAYLYTKQYRVTKGGCGNPIIAYALKTRQNLVAKLRANMSDTTAIAVASTLILGYKADLSNDVLQAYSKTGTIHILSVSGGHVAIIYGLLAWALGLRKGASRSNIIKAITIIVLIWVYALLTGFSPAVNRAALMISMVICGRTFARYINSLNILACSAFILLLYDPYLLTDVGFQLSYFAVVGLIVFQPIVYNWLYFKNTWADKIWMACSVSIAAQVITFPLSAYYFHQAPVYFLLSNLLIVLPVAVIMYAGTALLILPQVPYLSKALGFLLEHTILLMNKALAFIEHVPFASIGKIWLTRCEHLLLYVIIIAAFYFMYNMQRRWFLFVSLSTSLLFCMSISLKKFRADGARSITFLNLRKNTGIVFRNGTEGVVITNLADTDKAFQYAVQPGLDSMRITRYSIIGLNDTLHRPWFIKQQNLVQFIDIRILLLNQMWPLKSIPQQMGVSYLYVSNNVRIDTRQLSKLVLIADGSNSDAYIDKLKNIPVNCRILKRNKSFSIASKQ</sequence>
<feature type="transmembrane region" description="Helical" evidence="6">
    <location>
        <begin position="486"/>
        <end position="507"/>
    </location>
</feature>
<evidence type="ECO:0000313" key="10">
    <source>
        <dbReference type="Proteomes" id="UP000189739"/>
    </source>
</evidence>
<dbReference type="PANTHER" id="PTHR30619">
    <property type="entry name" value="DNA INTERNALIZATION/COMPETENCE PROTEIN COMEC/REC2"/>
    <property type="match status" value="1"/>
</dbReference>
<dbReference type="InterPro" id="IPR025405">
    <property type="entry name" value="DUF4131"/>
</dbReference>
<feature type="transmembrane region" description="Helical" evidence="6">
    <location>
        <begin position="513"/>
        <end position="531"/>
    </location>
</feature>
<dbReference type="RefSeq" id="WP_078348052.1">
    <property type="nucleotide sequence ID" value="NZ_MBTF01000011.1"/>
</dbReference>
<feature type="transmembrane region" description="Helical" evidence="6">
    <location>
        <begin position="37"/>
        <end position="54"/>
    </location>
</feature>
<evidence type="ECO:0000256" key="2">
    <source>
        <dbReference type="ARBA" id="ARBA00022475"/>
    </source>
</evidence>
<dbReference type="Pfam" id="PF13567">
    <property type="entry name" value="DUF4131"/>
    <property type="match status" value="1"/>
</dbReference>
<feature type="transmembrane region" description="Helical" evidence="6">
    <location>
        <begin position="12"/>
        <end position="31"/>
    </location>
</feature>
<feature type="transmembrane region" description="Helical" evidence="6">
    <location>
        <begin position="293"/>
        <end position="312"/>
    </location>
</feature>
<evidence type="ECO:0000256" key="6">
    <source>
        <dbReference type="SAM" id="Phobius"/>
    </source>
</evidence>